<dbReference type="PANTHER" id="PTHR31190:SF407">
    <property type="entry name" value="ETHYLENE-RESPONSIVE TRANSCRIPTION FACTOR 13-LIKE"/>
    <property type="match status" value="1"/>
</dbReference>
<keyword evidence="2" id="KW-0805">Transcription regulation</keyword>
<proteinExistence type="inferred from homology"/>
<dbReference type="GO" id="GO:0005634">
    <property type="term" value="C:nucleus"/>
    <property type="evidence" value="ECO:0007669"/>
    <property type="project" value="UniProtKB-SubCell"/>
</dbReference>
<evidence type="ECO:0000256" key="3">
    <source>
        <dbReference type="ARBA" id="ARBA00023125"/>
    </source>
</evidence>
<protein>
    <recommendedName>
        <fullName evidence="7">AP2/ERF domain-containing protein</fullName>
    </recommendedName>
</protein>
<dbReference type="GO" id="GO:0009873">
    <property type="term" value="P:ethylene-activated signaling pathway"/>
    <property type="evidence" value="ECO:0007669"/>
    <property type="project" value="InterPro"/>
</dbReference>
<comment type="subcellular location">
    <subcellularLocation>
        <location evidence="1">Nucleus</location>
    </subcellularLocation>
</comment>
<feature type="domain" description="AP2/ERF" evidence="7">
    <location>
        <begin position="2"/>
        <end position="64"/>
    </location>
</feature>
<dbReference type="Pfam" id="PF00847">
    <property type="entry name" value="AP2"/>
    <property type="match status" value="1"/>
</dbReference>
<evidence type="ECO:0000313" key="8">
    <source>
        <dbReference type="EMBL" id="CAI0449257.1"/>
    </source>
</evidence>
<evidence type="ECO:0000256" key="1">
    <source>
        <dbReference type="ARBA" id="ARBA00004123"/>
    </source>
</evidence>
<evidence type="ECO:0000313" key="9">
    <source>
        <dbReference type="Proteomes" id="UP001154282"/>
    </source>
</evidence>
<dbReference type="GO" id="GO:0003677">
    <property type="term" value="F:DNA binding"/>
    <property type="evidence" value="ECO:0007669"/>
    <property type="project" value="UniProtKB-KW"/>
</dbReference>
<keyword evidence="3" id="KW-0238">DNA-binding</keyword>
<dbReference type="Gene3D" id="3.30.730.10">
    <property type="entry name" value="AP2/ERF domain"/>
    <property type="match status" value="1"/>
</dbReference>
<organism evidence="8 9">
    <name type="scientific">Linum tenue</name>
    <dbReference type="NCBI Taxonomy" id="586396"/>
    <lineage>
        <taxon>Eukaryota</taxon>
        <taxon>Viridiplantae</taxon>
        <taxon>Streptophyta</taxon>
        <taxon>Embryophyta</taxon>
        <taxon>Tracheophyta</taxon>
        <taxon>Spermatophyta</taxon>
        <taxon>Magnoliopsida</taxon>
        <taxon>eudicotyledons</taxon>
        <taxon>Gunneridae</taxon>
        <taxon>Pentapetalae</taxon>
        <taxon>rosids</taxon>
        <taxon>fabids</taxon>
        <taxon>Malpighiales</taxon>
        <taxon>Linaceae</taxon>
        <taxon>Linum</taxon>
    </lineage>
</organism>
<comment type="similarity">
    <text evidence="6">Belongs to the AP2/ERF transcription factor family. ERF subfamily.</text>
</comment>
<dbReference type="AlphaFoldDB" id="A0AAV0MSH0"/>
<evidence type="ECO:0000256" key="2">
    <source>
        <dbReference type="ARBA" id="ARBA00023015"/>
    </source>
</evidence>
<keyword evidence="5" id="KW-0539">Nucleus</keyword>
<dbReference type="InterPro" id="IPR044808">
    <property type="entry name" value="ERF_plant"/>
</dbReference>
<dbReference type="Proteomes" id="UP001154282">
    <property type="component" value="Unassembled WGS sequence"/>
</dbReference>
<keyword evidence="9" id="KW-1185">Reference proteome</keyword>
<keyword evidence="4" id="KW-0804">Transcription</keyword>
<dbReference type="SUPFAM" id="SSF54171">
    <property type="entry name" value="DNA-binding domain"/>
    <property type="match status" value="1"/>
</dbReference>
<dbReference type="GO" id="GO:0003700">
    <property type="term" value="F:DNA-binding transcription factor activity"/>
    <property type="evidence" value="ECO:0007669"/>
    <property type="project" value="InterPro"/>
</dbReference>
<dbReference type="InterPro" id="IPR036955">
    <property type="entry name" value="AP2/ERF_dom_sf"/>
</dbReference>
<evidence type="ECO:0000259" key="7">
    <source>
        <dbReference type="PROSITE" id="PS51032"/>
    </source>
</evidence>
<gene>
    <name evidence="8" type="ORF">LITE_LOCUS30099</name>
</gene>
<reference evidence="8" key="1">
    <citation type="submission" date="2022-08" db="EMBL/GenBank/DDBJ databases">
        <authorList>
            <person name="Gutierrez-Valencia J."/>
        </authorList>
    </citation>
    <scope>NUCLEOTIDE SEQUENCE</scope>
</reference>
<dbReference type="InterPro" id="IPR016177">
    <property type="entry name" value="DNA-bd_dom_sf"/>
</dbReference>
<dbReference type="PROSITE" id="PS51032">
    <property type="entry name" value="AP2_ERF"/>
    <property type="match status" value="1"/>
</dbReference>
<sequence length="67" mass="7647">MLYRGVRRSPWGKYAAEIRDPTKKDARLWLGTYNVPKGAALAYDRAAYRIRDGGGECCCGDQIPRRR</sequence>
<dbReference type="InterPro" id="IPR001471">
    <property type="entry name" value="AP2/ERF_dom"/>
</dbReference>
<accession>A0AAV0MSH0</accession>
<evidence type="ECO:0000256" key="5">
    <source>
        <dbReference type="ARBA" id="ARBA00023242"/>
    </source>
</evidence>
<dbReference type="SMART" id="SM00380">
    <property type="entry name" value="AP2"/>
    <property type="match status" value="1"/>
</dbReference>
<comment type="caution">
    <text evidence="8">The sequence shown here is derived from an EMBL/GenBank/DDBJ whole genome shotgun (WGS) entry which is preliminary data.</text>
</comment>
<evidence type="ECO:0000256" key="4">
    <source>
        <dbReference type="ARBA" id="ARBA00023163"/>
    </source>
</evidence>
<name>A0AAV0MSH0_9ROSI</name>
<dbReference type="PRINTS" id="PR00367">
    <property type="entry name" value="ETHRSPELEMNT"/>
</dbReference>
<dbReference type="PANTHER" id="PTHR31190">
    <property type="entry name" value="DNA-BINDING DOMAIN"/>
    <property type="match status" value="1"/>
</dbReference>
<dbReference type="EMBL" id="CAMGYJ010000007">
    <property type="protein sequence ID" value="CAI0449257.1"/>
    <property type="molecule type" value="Genomic_DNA"/>
</dbReference>
<evidence type="ECO:0000256" key="6">
    <source>
        <dbReference type="ARBA" id="ARBA00024343"/>
    </source>
</evidence>
<dbReference type="CDD" id="cd00018">
    <property type="entry name" value="AP2"/>
    <property type="match status" value="1"/>
</dbReference>